<protein>
    <submittedName>
        <fullName evidence="2">Uncharacterized protein</fullName>
    </submittedName>
</protein>
<feature type="region of interest" description="Disordered" evidence="1">
    <location>
        <begin position="1"/>
        <end position="31"/>
    </location>
</feature>
<organism evidence="2">
    <name type="scientific">Pelagomonas calceolata</name>
    <dbReference type="NCBI Taxonomy" id="35677"/>
    <lineage>
        <taxon>Eukaryota</taxon>
        <taxon>Sar</taxon>
        <taxon>Stramenopiles</taxon>
        <taxon>Ochrophyta</taxon>
        <taxon>Pelagophyceae</taxon>
        <taxon>Pelagomonadales</taxon>
        <taxon>Pelagomonadaceae</taxon>
        <taxon>Pelagomonas</taxon>
    </lineage>
</organism>
<accession>A0A7S3ZKD1</accession>
<name>A0A7S3ZKD1_9STRA</name>
<gene>
    <name evidence="2" type="ORF">PCAL00307_LOCUS1480</name>
</gene>
<sequence length="547" mass="59298">MGDAKETGGRWWEGEGAAGFNFTEDNEGDNTDDYTSEGCDFVNRSVLRKFGRGIESYGTVVSWLPAHLNEGEPYYRVRHDDGDEEDLDEAELAEALKAAEEQPRPVTAVVKTVSNEKALEALDDHGKPPEAPGTYDAPPDAQTKRLASAWKGLSFIADLLDNDLCAKNFGADALTFLSSVAATAPDPLRALATYHVERLAIKWRDGFAFDSDQAEPPECADALCGIAALERCGVGHANLKLECRDYVAKTSKARGADVFASSFLGANLSRPAQSTKDVTDAQRRMTRIKAATQALYHASYADRAGVHISHDESSVLKWIDGLKPYMPFAQLGWDGYVDQATLACAIVDIASNYGELRLRPSAFPDEYALLADVACMTRAIRKEDVHLAGAVVRALRSFGLEDDDGRVKRGCEYIMQAQTTEGDDSGGWPTRDKDTSSYAYYHAAACAVGALYAPLFRGFGPACGAPASDGFSACGAQLRSEKAMGFLAEQYAAGAAAGDEAWVSALKPGERACRRLAGLLKWHAAMQKRSIDDYDEGAPVRRRTRLR</sequence>
<proteinExistence type="predicted"/>
<evidence type="ECO:0000313" key="2">
    <source>
        <dbReference type="EMBL" id="CAE0686046.1"/>
    </source>
</evidence>
<dbReference type="Gene3D" id="1.50.10.20">
    <property type="match status" value="1"/>
</dbReference>
<evidence type="ECO:0000256" key="1">
    <source>
        <dbReference type="SAM" id="MobiDB-lite"/>
    </source>
</evidence>
<dbReference type="InterPro" id="IPR008930">
    <property type="entry name" value="Terpenoid_cyclase/PrenylTrfase"/>
</dbReference>
<dbReference type="AlphaFoldDB" id="A0A7S3ZKD1"/>
<dbReference type="EMBL" id="HBIW01001723">
    <property type="protein sequence ID" value="CAE0686046.1"/>
    <property type="molecule type" value="Transcribed_RNA"/>
</dbReference>
<dbReference type="SUPFAM" id="SSF48239">
    <property type="entry name" value="Terpenoid cyclases/Protein prenyltransferases"/>
    <property type="match status" value="1"/>
</dbReference>
<reference evidence="2" key="1">
    <citation type="submission" date="2021-01" db="EMBL/GenBank/DDBJ databases">
        <authorList>
            <person name="Corre E."/>
            <person name="Pelletier E."/>
            <person name="Niang G."/>
            <person name="Scheremetjew M."/>
            <person name="Finn R."/>
            <person name="Kale V."/>
            <person name="Holt S."/>
            <person name="Cochrane G."/>
            <person name="Meng A."/>
            <person name="Brown T."/>
            <person name="Cohen L."/>
        </authorList>
    </citation>
    <scope>NUCLEOTIDE SEQUENCE</scope>
    <source>
        <strain evidence="2">CCMP1756</strain>
    </source>
</reference>